<proteinExistence type="predicted"/>
<organism evidence="1 2">
    <name type="scientific">Salmonella phage Astrid</name>
    <dbReference type="NCBI Taxonomy" id="2483851"/>
    <lineage>
        <taxon>Viruses</taxon>
        <taxon>Duplodnaviria</taxon>
        <taxon>Heunggongvirae</taxon>
        <taxon>Uroviricota</taxon>
        <taxon>Caudoviricetes</taxon>
        <taxon>Astrithrvirus</taxon>
        <taxon>Astrithrvirus astrithr</taxon>
    </lineage>
</organism>
<dbReference type="Proteomes" id="UP000270048">
    <property type="component" value="Segment"/>
</dbReference>
<name>A0A3G8F2A9_9CAUD</name>
<sequence length="362" mass="42075">MKYYSTAAIDKRDATYNVIFGERSNGKTYALLLKTLKAYAKNGAQMAYVRRWKEDITGRRASQLFAGINENKEVEKATKGEFTGVHYYAGKFYLCNYDENGKAVYGDNDVLGYTFSLSDGEHNKSTSFPNIKTIVFDEFLTNKLYLNDEFVHFMNTVSTIVRKREDVKIYMLGNTVNKYCPYFKEMGLEHIQKMKQGTIDVYQYGDSHLTVAVEYCKTIDNGDSKGANKYFAFNNPKLSMITGGAWELNIYPHLPYKYKNKDILLTYFIEFSDNIYQCEVINIKDDYFTYIHNKTTPIKDENTDLVYSLDYSPKPNYNRSIFKPINGVQKKIMWFFMNDKVFYQDNNVGDAIANFLKICRRG</sequence>
<dbReference type="Pfam" id="PF05894">
    <property type="entry name" value="Podovirus_Gp16"/>
    <property type="match status" value="1"/>
</dbReference>
<protein>
    <submittedName>
        <fullName evidence="1">DNA encapsidation protein</fullName>
    </submittedName>
</protein>
<reference evidence="2" key="1">
    <citation type="submission" date="2018-10" db="EMBL/GenBank/DDBJ databases">
        <authorList>
            <person name="Olsen N.S."/>
            <person name="Kot W."/>
            <person name="Hansen L.H."/>
        </authorList>
    </citation>
    <scope>NUCLEOTIDE SEQUENCE [LARGE SCALE GENOMIC DNA]</scope>
</reference>
<dbReference type="InterPro" id="IPR008784">
    <property type="entry name" value="Podovirus_Gp16"/>
</dbReference>
<dbReference type="EMBL" id="MK080312">
    <property type="protein sequence ID" value="AZF88297.1"/>
    <property type="molecule type" value="Genomic_DNA"/>
</dbReference>
<evidence type="ECO:0000313" key="2">
    <source>
        <dbReference type="Proteomes" id="UP000270048"/>
    </source>
</evidence>
<dbReference type="SMR" id="A0A3G8F2A9"/>
<evidence type="ECO:0000313" key="1">
    <source>
        <dbReference type="EMBL" id="AZF88297.1"/>
    </source>
</evidence>
<accession>A0A3G8F2A9</accession>